<evidence type="ECO:0000256" key="1">
    <source>
        <dbReference type="SAM" id="MobiDB-lite"/>
    </source>
</evidence>
<dbReference type="EMBL" id="JABSTR010000007">
    <property type="protein sequence ID" value="KAH9375513.1"/>
    <property type="molecule type" value="Genomic_DNA"/>
</dbReference>
<feature type="compositionally biased region" description="Acidic residues" evidence="1">
    <location>
        <begin position="29"/>
        <end position="45"/>
    </location>
</feature>
<gene>
    <name evidence="2" type="ORF">HPB48_013242</name>
</gene>
<comment type="caution">
    <text evidence="2">The sequence shown here is derived from an EMBL/GenBank/DDBJ whole genome shotgun (WGS) entry which is preliminary data.</text>
</comment>
<accession>A0A9J6GKU3</accession>
<feature type="compositionally biased region" description="Basic and acidic residues" evidence="1">
    <location>
        <begin position="17"/>
        <end position="28"/>
    </location>
</feature>
<sequence>MGTSFDAVDTSQVEGPSDPRRDPRRLDDGEGAQSDESEPDESEGEECQSFQLFFDKLSEETVPHQTTTKAEALLLLLSYVLTAGLTWAQVRGLLIQINTLFGMSVVPGTTYFVRKPWKDKKEALMLHSFCQSCHGYNEQIARAKGNNSITCGYCERQSTFQSLLRVASFFIMLDIKNTFDALLTRVGG</sequence>
<dbReference type="AlphaFoldDB" id="A0A9J6GKU3"/>
<dbReference type="Proteomes" id="UP000821853">
    <property type="component" value="Chromosome 5"/>
</dbReference>
<evidence type="ECO:0000313" key="3">
    <source>
        <dbReference type="Proteomes" id="UP000821853"/>
    </source>
</evidence>
<keyword evidence="3" id="KW-1185">Reference proteome</keyword>
<proteinExistence type="predicted"/>
<feature type="region of interest" description="Disordered" evidence="1">
    <location>
        <begin position="1"/>
        <end position="45"/>
    </location>
</feature>
<dbReference type="OrthoDB" id="8194903at2759"/>
<evidence type="ECO:0000313" key="2">
    <source>
        <dbReference type="EMBL" id="KAH9375513.1"/>
    </source>
</evidence>
<protein>
    <submittedName>
        <fullName evidence="2">Uncharacterized protein</fullName>
    </submittedName>
</protein>
<feature type="compositionally biased region" description="Polar residues" evidence="1">
    <location>
        <begin position="1"/>
        <end position="14"/>
    </location>
</feature>
<reference evidence="2 3" key="1">
    <citation type="journal article" date="2020" name="Cell">
        <title>Large-Scale Comparative Analyses of Tick Genomes Elucidate Their Genetic Diversity and Vector Capacities.</title>
        <authorList>
            <consortium name="Tick Genome and Microbiome Consortium (TIGMIC)"/>
            <person name="Jia N."/>
            <person name="Wang J."/>
            <person name="Shi W."/>
            <person name="Du L."/>
            <person name="Sun Y."/>
            <person name="Zhan W."/>
            <person name="Jiang J.F."/>
            <person name="Wang Q."/>
            <person name="Zhang B."/>
            <person name="Ji P."/>
            <person name="Bell-Sakyi L."/>
            <person name="Cui X.M."/>
            <person name="Yuan T.T."/>
            <person name="Jiang B.G."/>
            <person name="Yang W.F."/>
            <person name="Lam T.T."/>
            <person name="Chang Q.C."/>
            <person name="Ding S.J."/>
            <person name="Wang X.J."/>
            <person name="Zhu J.G."/>
            <person name="Ruan X.D."/>
            <person name="Zhao L."/>
            <person name="Wei J.T."/>
            <person name="Ye R.Z."/>
            <person name="Que T.C."/>
            <person name="Du C.H."/>
            <person name="Zhou Y.H."/>
            <person name="Cheng J.X."/>
            <person name="Dai P.F."/>
            <person name="Guo W.B."/>
            <person name="Han X.H."/>
            <person name="Huang E.J."/>
            <person name="Li L.F."/>
            <person name="Wei W."/>
            <person name="Gao Y.C."/>
            <person name="Liu J.Z."/>
            <person name="Shao H.Z."/>
            <person name="Wang X."/>
            <person name="Wang C.C."/>
            <person name="Yang T.C."/>
            <person name="Huo Q.B."/>
            <person name="Li W."/>
            <person name="Chen H.Y."/>
            <person name="Chen S.E."/>
            <person name="Zhou L.G."/>
            <person name="Ni X.B."/>
            <person name="Tian J.H."/>
            <person name="Sheng Y."/>
            <person name="Liu T."/>
            <person name="Pan Y.S."/>
            <person name="Xia L.Y."/>
            <person name="Li J."/>
            <person name="Zhao F."/>
            <person name="Cao W.C."/>
        </authorList>
    </citation>
    <scope>NUCLEOTIDE SEQUENCE [LARGE SCALE GENOMIC DNA]</scope>
    <source>
        <strain evidence="2">HaeL-2018</strain>
    </source>
</reference>
<organism evidence="2 3">
    <name type="scientific">Haemaphysalis longicornis</name>
    <name type="common">Bush tick</name>
    <dbReference type="NCBI Taxonomy" id="44386"/>
    <lineage>
        <taxon>Eukaryota</taxon>
        <taxon>Metazoa</taxon>
        <taxon>Ecdysozoa</taxon>
        <taxon>Arthropoda</taxon>
        <taxon>Chelicerata</taxon>
        <taxon>Arachnida</taxon>
        <taxon>Acari</taxon>
        <taxon>Parasitiformes</taxon>
        <taxon>Ixodida</taxon>
        <taxon>Ixodoidea</taxon>
        <taxon>Ixodidae</taxon>
        <taxon>Haemaphysalinae</taxon>
        <taxon>Haemaphysalis</taxon>
    </lineage>
</organism>
<name>A0A9J6GKU3_HAELO</name>
<dbReference type="VEuPathDB" id="VectorBase:HLOH_055504"/>